<comment type="similarity">
    <text evidence="3 10">Belongs to the inositol monophosphatase superfamily. CysQ family.</text>
</comment>
<keyword evidence="5" id="KW-0997">Cell inner membrane</keyword>
<evidence type="ECO:0000256" key="4">
    <source>
        <dbReference type="ARBA" id="ARBA00022475"/>
    </source>
</evidence>
<feature type="binding site" evidence="11">
    <location>
        <position position="68"/>
    </location>
    <ligand>
        <name>Mg(2+)</name>
        <dbReference type="ChEBI" id="CHEBI:18420"/>
        <label>1</label>
        <note>catalytic</note>
    </ligand>
</feature>
<sequence length="269" mass="30212">MNDWEALAQGAMNAVQLARMEVLAVMQRSYVVEYKKDHSPVTDADVASQTILLEKLQSIEPSAPVVSEELADTAYDQRLNWTRLWMVDPLDGTKEFVRGNGEFTINVALIENHQPVVGIIDWPVGNVTYMAIRGQGAYRIQEGKATRLFGKQFSPTVKVVISRSHRESEVQWVRQCLLDIESVDYVGSALKFCRIAEGRNDIYPRLTPNMEWDSAAGHILVAEAGGQVVDFHGQPLHYNKPDLHNNGFVAVGDWEAWSRYFASQAAFTD</sequence>
<comment type="cofactor">
    <cofactor evidence="10 11">
        <name>Mg(2+)</name>
        <dbReference type="ChEBI" id="CHEBI:18420"/>
    </cofactor>
</comment>
<feature type="binding site" evidence="10">
    <location>
        <position position="88"/>
    </location>
    <ligand>
        <name>Mg(2+)</name>
        <dbReference type="ChEBI" id="CHEBI:18420"/>
        <label>2</label>
    </ligand>
</feature>
<dbReference type="GO" id="GO:0008441">
    <property type="term" value="F:3'(2'),5'-bisphosphate nucleotidase activity"/>
    <property type="evidence" value="ECO:0007669"/>
    <property type="project" value="UniProtKB-UniRule"/>
</dbReference>
<name>A0A2T2XBE4_9FIRM</name>
<evidence type="ECO:0000313" key="12">
    <source>
        <dbReference type="EMBL" id="PSR31824.1"/>
    </source>
</evidence>
<feature type="binding site" evidence="10">
    <location>
        <position position="213"/>
    </location>
    <ligand>
        <name>Mg(2+)</name>
        <dbReference type="ChEBI" id="CHEBI:18420"/>
        <label>2</label>
    </ligand>
</feature>
<feature type="binding site" evidence="11">
    <location>
        <position position="213"/>
    </location>
    <ligand>
        <name>Mg(2+)</name>
        <dbReference type="ChEBI" id="CHEBI:18420"/>
        <label>1</label>
        <note>catalytic</note>
    </ligand>
</feature>
<dbReference type="AlphaFoldDB" id="A0A2T2XBE4"/>
<dbReference type="Proteomes" id="UP000242699">
    <property type="component" value="Unassembled WGS sequence"/>
</dbReference>
<keyword evidence="9 10" id="KW-0472">Membrane</keyword>
<dbReference type="GO" id="GO:0000287">
    <property type="term" value="F:magnesium ion binding"/>
    <property type="evidence" value="ECO:0007669"/>
    <property type="project" value="UniProtKB-UniRule"/>
</dbReference>
<dbReference type="PANTHER" id="PTHR43028:SF5">
    <property type="entry name" value="3'(2'),5'-BISPHOSPHATE NUCLEOTIDASE 1"/>
    <property type="match status" value="1"/>
</dbReference>
<dbReference type="InterPro" id="IPR050725">
    <property type="entry name" value="CysQ/Inositol_MonoPase"/>
</dbReference>
<dbReference type="InterPro" id="IPR020550">
    <property type="entry name" value="Inositol_monophosphatase_CS"/>
</dbReference>
<keyword evidence="8 10" id="KW-0460">Magnesium</keyword>
<dbReference type="InterPro" id="IPR000760">
    <property type="entry name" value="Inositol_monophosphatase-like"/>
</dbReference>
<dbReference type="GO" id="GO:0005886">
    <property type="term" value="C:plasma membrane"/>
    <property type="evidence" value="ECO:0007669"/>
    <property type="project" value="UniProtKB-SubCell"/>
</dbReference>
<evidence type="ECO:0000256" key="2">
    <source>
        <dbReference type="ARBA" id="ARBA00001625"/>
    </source>
</evidence>
<dbReference type="GO" id="GO:0000103">
    <property type="term" value="P:sulfate assimilation"/>
    <property type="evidence" value="ECO:0007669"/>
    <property type="project" value="TreeGrafter"/>
</dbReference>
<dbReference type="PROSITE" id="PS00629">
    <property type="entry name" value="IMP_1"/>
    <property type="match status" value="1"/>
</dbReference>
<dbReference type="EMBL" id="PXYT01000001">
    <property type="protein sequence ID" value="PSR31824.1"/>
    <property type="molecule type" value="Genomic_DNA"/>
</dbReference>
<feature type="binding site" evidence="10">
    <location>
        <position position="213"/>
    </location>
    <ligand>
        <name>substrate</name>
    </ligand>
</feature>
<dbReference type="InterPro" id="IPR006240">
    <property type="entry name" value="CysQ"/>
</dbReference>
<dbReference type="CDD" id="cd01638">
    <property type="entry name" value="CysQ"/>
    <property type="match status" value="1"/>
</dbReference>
<accession>A0A2T2XBE4</accession>
<evidence type="ECO:0000256" key="9">
    <source>
        <dbReference type="ARBA" id="ARBA00023136"/>
    </source>
</evidence>
<feature type="binding site" evidence="11">
    <location>
        <position position="90"/>
    </location>
    <ligand>
        <name>Mg(2+)</name>
        <dbReference type="ChEBI" id="CHEBI:18420"/>
        <label>2</label>
    </ligand>
</feature>
<comment type="function">
    <text evidence="10">Converts adenosine-3',5'-bisphosphate (PAP) to AMP.</text>
</comment>
<comment type="caution">
    <text evidence="12">The sequence shown here is derived from an EMBL/GenBank/DDBJ whole genome shotgun (WGS) entry which is preliminary data.</text>
</comment>
<evidence type="ECO:0000256" key="8">
    <source>
        <dbReference type="ARBA" id="ARBA00022842"/>
    </source>
</evidence>
<evidence type="ECO:0000256" key="1">
    <source>
        <dbReference type="ARBA" id="ARBA00001033"/>
    </source>
</evidence>
<evidence type="ECO:0000256" key="7">
    <source>
        <dbReference type="ARBA" id="ARBA00022801"/>
    </source>
</evidence>
<dbReference type="HAMAP" id="MF_02095">
    <property type="entry name" value="CysQ"/>
    <property type="match status" value="1"/>
</dbReference>
<dbReference type="PROSITE" id="PS00630">
    <property type="entry name" value="IMP_2"/>
    <property type="match status" value="1"/>
</dbReference>
<feature type="binding site" evidence="10">
    <location>
        <position position="88"/>
    </location>
    <ligand>
        <name>Mg(2+)</name>
        <dbReference type="ChEBI" id="CHEBI:18420"/>
        <label>1</label>
    </ligand>
</feature>
<feature type="binding site" evidence="10">
    <location>
        <position position="68"/>
    </location>
    <ligand>
        <name>Mg(2+)</name>
        <dbReference type="ChEBI" id="CHEBI:18420"/>
        <label>1</label>
    </ligand>
</feature>
<feature type="binding site" evidence="11">
    <location>
        <position position="88"/>
    </location>
    <ligand>
        <name>Mg(2+)</name>
        <dbReference type="ChEBI" id="CHEBI:18420"/>
        <label>1</label>
        <note>catalytic</note>
    </ligand>
</feature>
<evidence type="ECO:0000256" key="10">
    <source>
        <dbReference type="HAMAP-Rule" id="MF_02095"/>
    </source>
</evidence>
<feature type="binding site" evidence="10">
    <location>
        <position position="68"/>
    </location>
    <ligand>
        <name>substrate</name>
    </ligand>
</feature>
<evidence type="ECO:0000256" key="11">
    <source>
        <dbReference type="PIRSR" id="PIRSR600760-2"/>
    </source>
</evidence>
<dbReference type="InterPro" id="IPR020583">
    <property type="entry name" value="Inositol_monoP_metal-BS"/>
</dbReference>
<dbReference type="GO" id="GO:0052834">
    <property type="term" value="F:inositol monophosphate phosphatase activity"/>
    <property type="evidence" value="ECO:0007669"/>
    <property type="project" value="UniProtKB-EC"/>
</dbReference>
<keyword evidence="4 10" id="KW-1003">Cell membrane</keyword>
<dbReference type="PANTHER" id="PTHR43028">
    <property type="entry name" value="3'(2'),5'-BISPHOSPHATE NUCLEOTIDASE 1"/>
    <property type="match status" value="1"/>
</dbReference>
<gene>
    <name evidence="10 12" type="primary">cysQ</name>
    <name evidence="12" type="ORF">C7B43_00980</name>
</gene>
<dbReference type="GO" id="GO:0046854">
    <property type="term" value="P:phosphatidylinositol phosphate biosynthetic process"/>
    <property type="evidence" value="ECO:0007669"/>
    <property type="project" value="InterPro"/>
</dbReference>
<feature type="binding site" evidence="10">
    <location>
        <begin position="90"/>
        <end position="93"/>
    </location>
    <ligand>
        <name>substrate</name>
    </ligand>
</feature>
<keyword evidence="7 10" id="KW-0378">Hydrolase</keyword>
<evidence type="ECO:0000256" key="6">
    <source>
        <dbReference type="ARBA" id="ARBA00022723"/>
    </source>
</evidence>
<feature type="binding site" evidence="10">
    <location>
        <position position="91"/>
    </location>
    <ligand>
        <name>Mg(2+)</name>
        <dbReference type="ChEBI" id="CHEBI:18420"/>
        <label>2</label>
    </ligand>
</feature>
<dbReference type="EC" id="3.1.3.7" evidence="10"/>
<keyword evidence="6 10" id="KW-0479">Metal-binding</keyword>
<proteinExistence type="inferred from homology"/>
<dbReference type="GO" id="GO:0050427">
    <property type="term" value="P:3'-phosphoadenosine 5'-phosphosulfate metabolic process"/>
    <property type="evidence" value="ECO:0007669"/>
    <property type="project" value="TreeGrafter"/>
</dbReference>
<comment type="catalytic activity">
    <reaction evidence="1">
        <text>a myo-inositol phosphate + H2O = myo-inositol + phosphate</text>
        <dbReference type="Rhea" id="RHEA:24056"/>
        <dbReference type="ChEBI" id="CHEBI:15377"/>
        <dbReference type="ChEBI" id="CHEBI:17268"/>
        <dbReference type="ChEBI" id="CHEBI:43474"/>
        <dbReference type="ChEBI" id="CHEBI:84139"/>
        <dbReference type="EC" id="3.1.3.25"/>
    </reaction>
</comment>
<evidence type="ECO:0000256" key="5">
    <source>
        <dbReference type="ARBA" id="ARBA00022519"/>
    </source>
</evidence>
<dbReference type="Pfam" id="PF00459">
    <property type="entry name" value="Inositol_P"/>
    <property type="match status" value="1"/>
</dbReference>
<dbReference type="SUPFAM" id="SSF56655">
    <property type="entry name" value="Carbohydrate phosphatase"/>
    <property type="match status" value="1"/>
</dbReference>
<feature type="binding site" evidence="10">
    <location>
        <position position="90"/>
    </location>
    <ligand>
        <name>Mg(2+)</name>
        <dbReference type="ChEBI" id="CHEBI:18420"/>
        <label>1</label>
    </ligand>
</feature>
<dbReference type="NCBIfam" id="TIGR01331">
    <property type="entry name" value="bisphos_cysQ"/>
    <property type="match status" value="1"/>
</dbReference>
<evidence type="ECO:0000313" key="13">
    <source>
        <dbReference type="Proteomes" id="UP000242699"/>
    </source>
</evidence>
<protein>
    <recommendedName>
        <fullName evidence="10">3'(2'),5'-bisphosphate nucleotidase CysQ</fullName>
        <ecNumber evidence="10">3.1.3.7</ecNumber>
    </recommendedName>
    <alternativeName>
        <fullName evidence="10">3'(2'),5-bisphosphonucleoside 3'(2')-phosphohydrolase</fullName>
    </alternativeName>
    <alternativeName>
        <fullName evidence="10">3'-phosphoadenosine 5'-phosphate phosphatase</fullName>
        <shortName evidence="10">PAP phosphatase</shortName>
    </alternativeName>
</protein>
<dbReference type="Gene3D" id="3.40.190.80">
    <property type="match status" value="1"/>
</dbReference>
<reference evidence="12 13" key="1">
    <citation type="journal article" date="2014" name="BMC Genomics">
        <title>Comparison of environmental and isolate Sulfobacillus genomes reveals diverse carbon, sulfur, nitrogen, and hydrogen metabolisms.</title>
        <authorList>
            <person name="Justice N.B."/>
            <person name="Norman A."/>
            <person name="Brown C.T."/>
            <person name="Singh A."/>
            <person name="Thomas B.C."/>
            <person name="Banfield J.F."/>
        </authorList>
    </citation>
    <scope>NUCLEOTIDE SEQUENCE [LARGE SCALE GENOMIC DNA]</scope>
    <source>
        <strain evidence="12">AMDSBA1</strain>
    </source>
</reference>
<comment type="subcellular location">
    <subcellularLocation>
        <location evidence="10">Cell membrane</location>
        <topology evidence="10">Peripheral membrane protein</topology>
        <orientation evidence="10">Cytoplasmic side</orientation>
    </subcellularLocation>
</comment>
<evidence type="ECO:0000256" key="3">
    <source>
        <dbReference type="ARBA" id="ARBA00005289"/>
    </source>
</evidence>
<organism evidence="12 13">
    <name type="scientific">Sulfobacillus benefaciens</name>
    <dbReference type="NCBI Taxonomy" id="453960"/>
    <lineage>
        <taxon>Bacteria</taxon>
        <taxon>Bacillati</taxon>
        <taxon>Bacillota</taxon>
        <taxon>Clostridia</taxon>
        <taxon>Eubacteriales</taxon>
        <taxon>Clostridiales Family XVII. Incertae Sedis</taxon>
        <taxon>Sulfobacillus</taxon>
    </lineage>
</organism>
<dbReference type="PRINTS" id="PR00377">
    <property type="entry name" value="IMPHPHTASES"/>
</dbReference>
<comment type="catalytic activity">
    <reaction evidence="2 10">
        <text>adenosine 3',5'-bisphosphate + H2O = AMP + phosphate</text>
        <dbReference type="Rhea" id="RHEA:10040"/>
        <dbReference type="ChEBI" id="CHEBI:15377"/>
        <dbReference type="ChEBI" id="CHEBI:43474"/>
        <dbReference type="ChEBI" id="CHEBI:58343"/>
        <dbReference type="ChEBI" id="CHEBI:456215"/>
        <dbReference type="EC" id="3.1.3.7"/>
    </reaction>
</comment>
<feature type="binding site" evidence="11">
    <location>
        <position position="91"/>
    </location>
    <ligand>
        <name>Mg(2+)</name>
        <dbReference type="ChEBI" id="CHEBI:18420"/>
        <label>1</label>
        <note>catalytic</note>
    </ligand>
</feature>
<dbReference type="Gene3D" id="3.30.540.10">
    <property type="entry name" value="Fructose-1,6-Bisphosphatase, subunit A, domain 1"/>
    <property type="match status" value="1"/>
</dbReference>